<dbReference type="AlphaFoldDB" id="W9SPW0"/>
<sequence>MLCQEIVQLSSAEEDSPTLPITMQGPGEAAMISSITGKIWFAKGAEHHLRPTLPRPRKLLKPTENDLTIDKTNLNPIKNIQLRLIFGLVPNILDSAWTKD</sequence>
<organism evidence="1 2">
    <name type="scientific">Morus notabilis</name>
    <dbReference type="NCBI Taxonomy" id="981085"/>
    <lineage>
        <taxon>Eukaryota</taxon>
        <taxon>Viridiplantae</taxon>
        <taxon>Streptophyta</taxon>
        <taxon>Embryophyta</taxon>
        <taxon>Tracheophyta</taxon>
        <taxon>Spermatophyta</taxon>
        <taxon>Magnoliopsida</taxon>
        <taxon>eudicotyledons</taxon>
        <taxon>Gunneridae</taxon>
        <taxon>Pentapetalae</taxon>
        <taxon>rosids</taxon>
        <taxon>fabids</taxon>
        <taxon>Rosales</taxon>
        <taxon>Moraceae</taxon>
        <taxon>Moreae</taxon>
        <taxon>Morus</taxon>
    </lineage>
</organism>
<reference evidence="2" key="1">
    <citation type="submission" date="2013-01" db="EMBL/GenBank/DDBJ databases">
        <title>Draft Genome Sequence of a Mulberry Tree, Morus notabilis C.K. Schneid.</title>
        <authorList>
            <person name="He N."/>
            <person name="Zhao S."/>
        </authorList>
    </citation>
    <scope>NUCLEOTIDE SEQUENCE</scope>
</reference>
<proteinExistence type="predicted"/>
<evidence type="ECO:0000313" key="2">
    <source>
        <dbReference type="Proteomes" id="UP000030645"/>
    </source>
</evidence>
<protein>
    <submittedName>
        <fullName evidence="1">Uncharacterized protein</fullName>
    </submittedName>
</protein>
<keyword evidence="2" id="KW-1185">Reference proteome</keyword>
<dbReference type="Proteomes" id="UP000030645">
    <property type="component" value="Unassembled WGS sequence"/>
</dbReference>
<dbReference type="EMBL" id="KE345913">
    <property type="protein sequence ID" value="EXC20305.1"/>
    <property type="molecule type" value="Genomic_DNA"/>
</dbReference>
<name>W9SPW0_9ROSA</name>
<accession>W9SPW0</accession>
<evidence type="ECO:0000313" key="1">
    <source>
        <dbReference type="EMBL" id="EXC20305.1"/>
    </source>
</evidence>
<gene>
    <name evidence="1" type="ORF">L484_020524</name>
</gene>